<feature type="domain" description="Carbohydrate kinase PfkB" evidence="5">
    <location>
        <begin position="3"/>
        <end position="288"/>
    </location>
</feature>
<dbReference type="InterPro" id="IPR002173">
    <property type="entry name" value="Carboh/pur_kinase_PfkB_CS"/>
</dbReference>
<gene>
    <name evidence="6" type="ORF">B0I29_11838</name>
</gene>
<evidence type="ECO:0000256" key="2">
    <source>
        <dbReference type="ARBA" id="ARBA00022679"/>
    </source>
</evidence>
<dbReference type="AlphaFoldDB" id="A0A327Z5J0"/>
<evidence type="ECO:0000256" key="1">
    <source>
        <dbReference type="ARBA" id="ARBA00010688"/>
    </source>
</evidence>
<sequence length="293" mass="29551">MRILCAGLATVDLIQRVERLPGVDEKVQSDSVEIAAGGPATNAAVTAATLGAPCGIEVVLVSAVGAHPLGDLIRADLAAHGVTLIDTTPTSTDPPPVSAVTVLSGTGERTIVSRNAGNRAAGVPQGAGPGTALPDADLTLVDGHHPILSTAAARTARRLLVDAGSWRPVFADILPHAEVVACSAAFRHPSASPTDGETDRDAALAEAVGAPSVVVTHGAAPVRWFTTHPPAHGEILVPPVPAVDTAGAGDAFHGALAVALAQNQDLPAAITYAIRVAGVRVTHAGPRTWLSFL</sequence>
<protein>
    <submittedName>
        <fullName evidence="6">Sugar/nucleoside kinase (Ribokinase family)</fullName>
    </submittedName>
</protein>
<evidence type="ECO:0000313" key="7">
    <source>
        <dbReference type="Proteomes" id="UP000249341"/>
    </source>
</evidence>
<dbReference type="OrthoDB" id="9795789at2"/>
<organism evidence="6 7">
    <name type="scientific">Actinoplanes lutulentus</name>
    <dbReference type="NCBI Taxonomy" id="1287878"/>
    <lineage>
        <taxon>Bacteria</taxon>
        <taxon>Bacillati</taxon>
        <taxon>Actinomycetota</taxon>
        <taxon>Actinomycetes</taxon>
        <taxon>Micromonosporales</taxon>
        <taxon>Micromonosporaceae</taxon>
        <taxon>Actinoplanes</taxon>
    </lineage>
</organism>
<dbReference type="InterPro" id="IPR052562">
    <property type="entry name" value="Ketohexokinase-related"/>
</dbReference>
<dbReference type="PRINTS" id="PR00990">
    <property type="entry name" value="RIBOKINASE"/>
</dbReference>
<dbReference type="EMBL" id="QLMJ01000018">
    <property type="protein sequence ID" value="RAK29246.1"/>
    <property type="molecule type" value="Genomic_DNA"/>
</dbReference>
<proteinExistence type="inferred from homology"/>
<keyword evidence="3 4" id="KW-0418">Kinase</keyword>
<evidence type="ECO:0000313" key="6">
    <source>
        <dbReference type="EMBL" id="RAK29246.1"/>
    </source>
</evidence>
<dbReference type="PANTHER" id="PTHR42774:SF3">
    <property type="entry name" value="KETOHEXOKINASE"/>
    <property type="match status" value="1"/>
</dbReference>
<reference evidence="6 7" key="1">
    <citation type="submission" date="2018-06" db="EMBL/GenBank/DDBJ databases">
        <title>Genomic Encyclopedia of Type Strains, Phase III (KMG-III): the genomes of soil and plant-associated and newly described type strains.</title>
        <authorList>
            <person name="Whitman W."/>
        </authorList>
    </citation>
    <scope>NUCLEOTIDE SEQUENCE [LARGE SCALE GENOMIC DNA]</scope>
    <source>
        <strain evidence="6 7">CGMCC 4.7090</strain>
    </source>
</reference>
<dbReference type="PROSITE" id="PS00584">
    <property type="entry name" value="PFKB_KINASES_2"/>
    <property type="match status" value="1"/>
</dbReference>
<dbReference type="InterPro" id="IPR002139">
    <property type="entry name" value="Ribo/fructo_kinase"/>
</dbReference>
<evidence type="ECO:0000259" key="5">
    <source>
        <dbReference type="Pfam" id="PF00294"/>
    </source>
</evidence>
<keyword evidence="7" id="KW-1185">Reference proteome</keyword>
<comment type="caution">
    <text evidence="6">The sequence shown here is derived from an EMBL/GenBank/DDBJ whole genome shotgun (WGS) entry which is preliminary data.</text>
</comment>
<keyword evidence="2 4" id="KW-0808">Transferase</keyword>
<dbReference type="InterPro" id="IPR011611">
    <property type="entry name" value="PfkB_dom"/>
</dbReference>
<name>A0A327Z5J0_9ACTN</name>
<dbReference type="Proteomes" id="UP000249341">
    <property type="component" value="Unassembled WGS sequence"/>
</dbReference>
<comment type="similarity">
    <text evidence="1 4">Belongs to the carbohydrate kinase PfkB family.</text>
</comment>
<evidence type="ECO:0000256" key="3">
    <source>
        <dbReference type="ARBA" id="ARBA00022777"/>
    </source>
</evidence>
<dbReference type="Pfam" id="PF00294">
    <property type="entry name" value="PfkB"/>
    <property type="match status" value="1"/>
</dbReference>
<dbReference type="RefSeq" id="WP_111652949.1">
    <property type="nucleotide sequence ID" value="NZ_JACHWI010000003.1"/>
</dbReference>
<dbReference type="SUPFAM" id="SSF53613">
    <property type="entry name" value="Ribokinase-like"/>
    <property type="match status" value="1"/>
</dbReference>
<accession>A0A327Z5J0</accession>
<dbReference type="PANTHER" id="PTHR42774">
    <property type="entry name" value="PHOSPHOTRANSFERASE SYSTEM TRANSPORT PROTEIN"/>
    <property type="match status" value="1"/>
</dbReference>
<evidence type="ECO:0000256" key="4">
    <source>
        <dbReference type="RuleBase" id="RU003704"/>
    </source>
</evidence>
<dbReference type="InterPro" id="IPR029056">
    <property type="entry name" value="Ribokinase-like"/>
</dbReference>
<dbReference type="Gene3D" id="3.40.1190.20">
    <property type="match status" value="1"/>
</dbReference>
<dbReference type="GO" id="GO:0016301">
    <property type="term" value="F:kinase activity"/>
    <property type="evidence" value="ECO:0007669"/>
    <property type="project" value="UniProtKB-KW"/>
</dbReference>